<evidence type="ECO:0000313" key="10">
    <source>
        <dbReference type="Proteomes" id="UP000639859"/>
    </source>
</evidence>
<dbReference type="EMBL" id="JADWOX010000026">
    <property type="protein sequence ID" value="MBI1686753.1"/>
    <property type="molecule type" value="Genomic_DNA"/>
</dbReference>
<keyword evidence="10" id="KW-1185">Reference proteome</keyword>
<evidence type="ECO:0000313" key="9">
    <source>
        <dbReference type="EMBL" id="MBI1686753.1"/>
    </source>
</evidence>
<dbReference type="InterPro" id="IPR011118">
    <property type="entry name" value="Tannase/feruloyl_esterase"/>
</dbReference>
<evidence type="ECO:0000256" key="2">
    <source>
        <dbReference type="ARBA" id="ARBA00022487"/>
    </source>
</evidence>
<dbReference type="Pfam" id="PF07519">
    <property type="entry name" value="Tannase"/>
    <property type="match status" value="1"/>
</dbReference>
<dbReference type="RefSeq" id="WP_198578636.1">
    <property type="nucleotide sequence ID" value="NZ_JADWOX010000026.1"/>
</dbReference>
<keyword evidence="5 9" id="KW-0378">Hydrolase</keyword>
<keyword evidence="3" id="KW-0479">Metal-binding</keyword>
<comment type="similarity">
    <text evidence="1">Belongs to the tannase family.</text>
</comment>
<evidence type="ECO:0000256" key="1">
    <source>
        <dbReference type="ARBA" id="ARBA00006249"/>
    </source>
</evidence>
<dbReference type="PANTHER" id="PTHR33938:SF15">
    <property type="entry name" value="FERULOYL ESTERASE B-RELATED"/>
    <property type="match status" value="1"/>
</dbReference>
<evidence type="ECO:0000256" key="6">
    <source>
        <dbReference type="ARBA" id="ARBA00022837"/>
    </source>
</evidence>
<dbReference type="Proteomes" id="UP000639859">
    <property type="component" value="Unassembled WGS sequence"/>
</dbReference>
<evidence type="ECO:0000256" key="5">
    <source>
        <dbReference type="ARBA" id="ARBA00022801"/>
    </source>
</evidence>
<protein>
    <submittedName>
        <fullName evidence="9">Tannase/feruloyl esterase family alpha/beta hydrolase</fullName>
    </submittedName>
</protein>
<keyword evidence="2" id="KW-0719">Serine esterase</keyword>
<reference evidence="9 10" key="1">
    <citation type="submission" date="2020-11" db="EMBL/GenBank/DDBJ databases">
        <title>genome sequence of strain KACC 18849.</title>
        <authorList>
            <person name="Gao J."/>
            <person name="Zhang X."/>
        </authorList>
    </citation>
    <scope>NUCLEOTIDE SEQUENCE [LARGE SCALE GENOMIC DNA]</scope>
    <source>
        <strain evidence="9 10">KACC 18849</strain>
    </source>
</reference>
<evidence type="ECO:0000256" key="8">
    <source>
        <dbReference type="SAM" id="SignalP"/>
    </source>
</evidence>
<dbReference type="GO" id="GO:0016787">
    <property type="term" value="F:hydrolase activity"/>
    <property type="evidence" value="ECO:0007669"/>
    <property type="project" value="UniProtKB-KW"/>
</dbReference>
<dbReference type="Gene3D" id="3.40.50.1820">
    <property type="entry name" value="alpha/beta hydrolase"/>
    <property type="match status" value="1"/>
</dbReference>
<keyword evidence="6" id="KW-0106">Calcium</keyword>
<feature type="chain" id="PRO_5046030441" evidence="8">
    <location>
        <begin position="25"/>
        <end position="540"/>
    </location>
</feature>
<feature type="signal peptide" evidence="8">
    <location>
        <begin position="1"/>
        <end position="24"/>
    </location>
</feature>
<comment type="caution">
    <text evidence="9">The sequence shown here is derived from an EMBL/GenBank/DDBJ whole genome shotgun (WGS) entry which is preliminary data.</text>
</comment>
<dbReference type="SUPFAM" id="SSF53474">
    <property type="entry name" value="alpha/beta-Hydrolases"/>
    <property type="match status" value="1"/>
</dbReference>
<name>A0ABS0T4G1_9CAUL</name>
<sequence>MFVAALLASAVAAPAPAAFGQACAALQGRAFGDLVVTGASEVVAGPAPAPVLMSPNGGAPAVRPPLPAHCLVTADIARRTGADGQPYAIKIELRVPADWNGRFLYQGGGGMNGVVMTALGEPTPSGSREPPALARGFAVVSTDSGHQAANPADSRFAKDQQAKLDYGYAAIGKVTAGSKLLIGELTGRAPAKSYFMGCSNGGREALIAAQRYPTEFDGVIAANPAFELSRAAILSTYSANIFAAAAAHRQTDASRLLTPADGALLQKAILAQCDDLDGAKDGMIFGACRFDIRKITCKGKESEGCLAPDKAEAVEKAFRGPRDRDGKAVVGSWPYDASQFSQGWRIWQTGMPTPNGGAFTLLRDLVTNSLSDYFAFPTLKRPVATDDVAPLLKAVAATAAYTDADATDFRTFEARGGKLILVTGGSDPIFSAPQLEAWYGKMSSDMQGATGRPAADFARLFVVPGMEHCGGGAGLDDFDPLSSLVAWTDGKPAPDLFVAKGQAFPGVTRPICAWPAAARYDGKGPVQDAGSFQCKAPKAE</sequence>
<evidence type="ECO:0000256" key="3">
    <source>
        <dbReference type="ARBA" id="ARBA00022723"/>
    </source>
</evidence>
<keyword evidence="4 8" id="KW-0732">Signal</keyword>
<accession>A0ABS0T4G1</accession>
<evidence type="ECO:0000256" key="7">
    <source>
        <dbReference type="ARBA" id="ARBA00023157"/>
    </source>
</evidence>
<proteinExistence type="inferred from homology"/>
<dbReference type="InterPro" id="IPR029058">
    <property type="entry name" value="AB_hydrolase_fold"/>
</dbReference>
<organism evidence="9 10">
    <name type="scientific">Caulobacter hibisci</name>
    <dbReference type="NCBI Taxonomy" id="2035993"/>
    <lineage>
        <taxon>Bacteria</taxon>
        <taxon>Pseudomonadati</taxon>
        <taxon>Pseudomonadota</taxon>
        <taxon>Alphaproteobacteria</taxon>
        <taxon>Caulobacterales</taxon>
        <taxon>Caulobacteraceae</taxon>
        <taxon>Caulobacter</taxon>
    </lineage>
</organism>
<gene>
    <name evidence="9" type="ORF">I4Q42_24055</name>
</gene>
<keyword evidence="7" id="KW-1015">Disulfide bond</keyword>
<dbReference type="PANTHER" id="PTHR33938">
    <property type="entry name" value="FERULOYL ESTERASE B-RELATED"/>
    <property type="match status" value="1"/>
</dbReference>
<evidence type="ECO:0000256" key="4">
    <source>
        <dbReference type="ARBA" id="ARBA00022729"/>
    </source>
</evidence>